<keyword evidence="5" id="KW-1185">Reference proteome</keyword>
<comment type="similarity">
    <text evidence="3">Belongs to the pseudouridine synthase RluA family.</text>
</comment>
<evidence type="ECO:0000256" key="2">
    <source>
        <dbReference type="PROSITE-ProRule" id="PRU00182"/>
    </source>
</evidence>
<dbReference type="GO" id="GO:0009982">
    <property type="term" value="F:pseudouridine synthase activity"/>
    <property type="evidence" value="ECO:0007669"/>
    <property type="project" value="InterPro"/>
</dbReference>
<protein>
    <recommendedName>
        <fullName evidence="3">Pseudouridine synthase</fullName>
        <ecNumber evidence="3">5.4.99.-</ecNumber>
    </recommendedName>
</protein>
<dbReference type="GO" id="GO:0000455">
    <property type="term" value="P:enzyme-directed rRNA pseudouridine synthesis"/>
    <property type="evidence" value="ECO:0007669"/>
    <property type="project" value="TreeGrafter"/>
</dbReference>
<accession>A0A914DR88</accession>
<dbReference type="EC" id="5.4.99.-" evidence="3"/>
<evidence type="ECO:0000313" key="6">
    <source>
        <dbReference type="WBParaSite" id="ACRNAN_scaffold340.g26931.t1"/>
    </source>
</evidence>
<reference evidence="6" key="1">
    <citation type="submission" date="2022-11" db="UniProtKB">
        <authorList>
            <consortium name="WormBaseParasite"/>
        </authorList>
    </citation>
    <scope>IDENTIFICATION</scope>
</reference>
<evidence type="ECO:0000313" key="5">
    <source>
        <dbReference type="Proteomes" id="UP000887540"/>
    </source>
</evidence>
<dbReference type="PROSITE" id="PS50889">
    <property type="entry name" value="S4"/>
    <property type="match status" value="1"/>
</dbReference>
<dbReference type="Gene3D" id="3.30.2350.10">
    <property type="entry name" value="Pseudouridine synthase"/>
    <property type="match status" value="1"/>
</dbReference>
<sequence length="348" mass="40653">MHNNYPTVAIKMGRILINGKQMTDPEYRIRKNDVISHISHLHEPPILNLPIEILYNNINLLVVNKPPSIPVHPCTQYRIHTVVGMLWAQYGMHEVRVLHRLDRGTSGVLIFSRNYKTDQELKEVMRMGNIRKEYVCKVEGVFPDREVVCDQPIGPVVKSLGIQCVKENGKPAKSTFKRLWTDGENSVVSAIIETGRTHQIRVHLQYLGYPILNDFMYNSTFWGPNKGRGAVFGRSFAELIEEIEKEHLFKSWGDEQNPEYEDNMFRLHQENFKPEDLSNFGYGGITNRPDYDTICFRCNVKRKFPTMDYLRMFLHCKSYESDKFYFEAPLPDWAIKPQELELNKRVEL</sequence>
<dbReference type="InterPro" id="IPR006225">
    <property type="entry name" value="PsdUridine_synth_RluC/D"/>
</dbReference>
<dbReference type="Pfam" id="PF00849">
    <property type="entry name" value="PseudoU_synth_2"/>
    <property type="match status" value="1"/>
</dbReference>
<keyword evidence="2" id="KW-0694">RNA-binding</keyword>
<dbReference type="InterPro" id="IPR006145">
    <property type="entry name" value="PsdUridine_synth_RsuA/RluA"/>
</dbReference>
<dbReference type="SUPFAM" id="SSF55120">
    <property type="entry name" value="Pseudouridine synthase"/>
    <property type="match status" value="1"/>
</dbReference>
<dbReference type="NCBIfam" id="TIGR00005">
    <property type="entry name" value="rluA_subfam"/>
    <property type="match status" value="1"/>
</dbReference>
<evidence type="ECO:0000259" key="4">
    <source>
        <dbReference type="Pfam" id="PF00849"/>
    </source>
</evidence>
<feature type="active site" evidence="1">
    <location>
        <position position="102"/>
    </location>
</feature>
<proteinExistence type="inferred from homology"/>
<dbReference type="PROSITE" id="PS01129">
    <property type="entry name" value="PSI_RLU"/>
    <property type="match status" value="1"/>
</dbReference>
<dbReference type="GO" id="GO:0003723">
    <property type="term" value="F:RNA binding"/>
    <property type="evidence" value="ECO:0007669"/>
    <property type="project" value="UniProtKB-KW"/>
</dbReference>
<evidence type="ECO:0000256" key="1">
    <source>
        <dbReference type="PIRSR" id="PIRSR606225-1"/>
    </source>
</evidence>
<dbReference type="CDD" id="cd02557">
    <property type="entry name" value="PseudoU_synth_ScRIB2"/>
    <property type="match status" value="1"/>
</dbReference>
<dbReference type="AlphaFoldDB" id="A0A914DR88"/>
<comment type="catalytic activity">
    <reaction evidence="3">
        <text>a uridine in RNA = a pseudouridine in RNA</text>
        <dbReference type="Rhea" id="RHEA:48348"/>
        <dbReference type="Rhea" id="RHEA-COMP:12068"/>
        <dbReference type="Rhea" id="RHEA-COMP:12069"/>
        <dbReference type="ChEBI" id="CHEBI:65314"/>
        <dbReference type="ChEBI" id="CHEBI:65315"/>
    </reaction>
</comment>
<feature type="domain" description="Pseudouridine synthase RsuA/RluA-like" evidence="4">
    <location>
        <begin position="59"/>
        <end position="205"/>
    </location>
</feature>
<comment type="function">
    <text evidence="3">Responsible for synthesis of pseudouridine from uracil.</text>
</comment>
<dbReference type="InterPro" id="IPR020103">
    <property type="entry name" value="PsdUridine_synth_cat_dom_sf"/>
</dbReference>
<dbReference type="PANTHER" id="PTHR21600:SF40">
    <property type="entry name" value="PSEUDOURIDYLATE SYNTHASE RPUSD2"/>
    <property type="match status" value="1"/>
</dbReference>
<dbReference type="InterPro" id="IPR006224">
    <property type="entry name" value="PsdUridine_synth_RluA-like_CS"/>
</dbReference>
<evidence type="ECO:0000256" key="3">
    <source>
        <dbReference type="RuleBase" id="RU362028"/>
    </source>
</evidence>
<dbReference type="InterPro" id="IPR050188">
    <property type="entry name" value="RluA_PseudoU_synthase"/>
</dbReference>
<organism evidence="5 6">
    <name type="scientific">Acrobeloides nanus</name>
    <dbReference type="NCBI Taxonomy" id="290746"/>
    <lineage>
        <taxon>Eukaryota</taxon>
        <taxon>Metazoa</taxon>
        <taxon>Ecdysozoa</taxon>
        <taxon>Nematoda</taxon>
        <taxon>Chromadorea</taxon>
        <taxon>Rhabditida</taxon>
        <taxon>Tylenchina</taxon>
        <taxon>Cephalobomorpha</taxon>
        <taxon>Cephaloboidea</taxon>
        <taxon>Cephalobidae</taxon>
        <taxon>Acrobeloides</taxon>
    </lineage>
</organism>
<keyword evidence="3" id="KW-0413">Isomerase</keyword>
<dbReference type="Proteomes" id="UP000887540">
    <property type="component" value="Unplaced"/>
</dbReference>
<name>A0A914DR88_9BILA</name>
<dbReference type="WBParaSite" id="ACRNAN_scaffold340.g26931.t1">
    <property type="protein sequence ID" value="ACRNAN_scaffold340.g26931.t1"/>
    <property type="gene ID" value="ACRNAN_scaffold340.g26931"/>
</dbReference>
<dbReference type="PANTHER" id="PTHR21600">
    <property type="entry name" value="MITOCHONDRIAL RNA PSEUDOURIDINE SYNTHASE"/>
    <property type="match status" value="1"/>
</dbReference>